<evidence type="ECO:0000313" key="3">
    <source>
        <dbReference type="Proteomes" id="UP000740926"/>
    </source>
</evidence>
<dbReference type="EMBL" id="JAANIU010013567">
    <property type="protein sequence ID" value="KAG1529951.1"/>
    <property type="molecule type" value="Genomic_DNA"/>
</dbReference>
<sequence length="126" mass="13121">MAVDGAVDHHAVVQIEAVKQFIAGPDPAGRGQQGAQQAVLHRGQVQALAVPGGTRGRFVDVEAAVGARGRVRPSSAPISSPSRRSISSTRAVTMLTGTLLLARSSRHRSTPSRCGSIRSSSTRSGW</sequence>
<reference evidence="2 3" key="1">
    <citation type="journal article" date="2020" name="Microb. Genom.">
        <title>Genetic diversity of clinical and environmental Mucorales isolates obtained from an investigation of mucormycosis cases among solid organ transplant recipients.</title>
        <authorList>
            <person name="Nguyen M.H."/>
            <person name="Kaul D."/>
            <person name="Muto C."/>
            <person name="Cheng S.J."/>
            <person name="Richter R.A."/>
            <person name="Bruno V.M."/>
            <person name="Liu G."/>
            <person name="Beyhan S."/>
            <person name="Sundermann A.J."/>
            <person name="Mounaud S."/>
            <person name="Pasculle A.W."/>
            <person name="Nierman W.C."/>
            <person name="Driscoll E."/>
            <person name="Cumbie R."/>
            <person name="Clancy C.J."/>
            <person name="Dupont C.L."/>
        </authorList>
    </citation>
    <scope>NUCLEOTIDE SEQUENCE [LARGE SCALE GENOMIC DNA]</scope>
    <source>
        <strain evidence="2 3">GL24</strain>
    </source>
</reference>
<accession>A0A9P7BZX1</accession>
<name>A0A9P7BZX1_9FUNG</name>
<protein>
    <submittedName>
        <fullName evidence="2">Uncharacterized protein</fullName>
    </submittedName>
</protein>
<organism evidence="2 3">
    <name type="scientific">Rhizopus delemar</name>
    <dbReference type="NCBI Taxonomy" id="936053"/>
    <lineage>
        <taxon>Eukaryota</taxon>
        <taxon>Fungi</taxon>
        <taxon>Fungi incertae sedis</taxon>
        <taxon>Mucoromycota</taxon>
        <taxon>Mucoromycotina</taxon>
        <taxon>Mucoromycetes</taxon>
        <taxon>Mucorales</taxon>
        <taxon>Mucorineae</taxon>
        <taxon>Rhizopodaceae</taxon>
        <taxon>Rhizopus</taxon>
    </lineage>
</organism>
<keyword evidence="3" id="KW-1185">Reference proteome</keyword>
<feature type="region of interest" description="Disordered" evidence="1">
    <location>
        <begin position="102"/>
        <end position="126"/>
    </location>
</feature>
<dbReference type="Proteomes" id="UP000740926">
    <property type="component" value="Unassembled WGS sequence"/>
</dbReference>
<feature type="compositionally biased region" description="Polar residues" evidence="1">
    <location>
        <begin position="111"/>
        <end position="126"/>
    </location>
</feature>
<comment type="caution">
    <text evidence="2">The sequence shown here is derived from an EMBL/GenBank/DDBJ whole genome shotgun (WGS) entry which is preliminary data.</text>
</comment>
<evidence type="ECO:0000313" key="2">
    <source>
        <dbReference type="EMBL" id="KAG1529951.1"/>
    </source>
</evidence>
<evidence type="ECO:0000256" key="1">
    <source>
        <dbReference type="SAM" id="MobiDB-lite"/>
    </source>
</evidence>
<dbReference type="AlphaFoldDB" id="A0A9P7BZX1"/>
<gene>
    <name evidence="2" type="ORF">G6F50_017648</name>
</gene>
<proteinExistence type="predicted"/>